<keyword evidence="1" id="KW-0732">Signal</keyword>
<dbReference type="AlphaFoldDB" id="A0A2C6WNR3"/>
<evidence type="ECO:0000313" key="5">
    <source>
        <dbReference type="Proteomes" id="UP001056588"/>
    </source>
</evidence>
<reference evidence="2" key="1">
    <citation type="journal article" date="2017" name="Appl. Environ. Microbiol.">
        <title>Staphylococcus edaphicus sp. nov., isolated in Antarctica, harbours mecC gene and genomic islands with suspected role in adaptation to extreme environment.</title>
        <authorList>
            <person name="Pantucek R."/>
            <person name="Sedlacek I."/>
            <person name="Indrakova A."/>
            <person name="Vrbovska V."/>
            <person name="Maslanova I."/>
            <person name="Kovarovic V."/>
            <person name="Svec P."/>
            <person name="Kralova S."/>
            <person name="Kristofova L."/>
            <person name="Keklakova J."/>
            <person name="Petras P."/>
            <person name="Doskar J."/>
        </authorList>
    </citation>
    <scope>NUCLEOTIDE SEQUENCE</scope>
    <source>
        <strain evidence="2">CCM 8730</strain>
    </source>
</reference>
<accession>A0A2C6WNR3</accession>
<reference evidence="2" key="3">
    <citation type="submission" date="2017-10" db="EMBL/GenBank/DDBJ databases">
        <authorList>
            <person name="Vrbovska V."/>
            <person name="Kovarovic V."/>
            <person name="Indrakova A."/>
        </authorList>
    </citation>
    <scope>NUCLEOTIDE SEQUENCE</scope>
    <source>
        <strain evidence="2">CCM 8730</strain>
    </source>
</reference>
<dbReference type="Proteomes" id="UP001056588">
    <property type="component" value="Chromosome"/>
</dbReference>
<protein>
    <submittedName>
        <fullName evidence="2">Uncharacterized protein</fullName>
    </submittedName>
</protein>
<evidence type="ECO:0000313" key="3">
    <source>
        <dbReference type="EMBL" id="UQW80442.1"/>
    </source>
</evidence>
<sequence length="174" mass="18514">MILKKLLFATLATGALTLGYATAPYADAKEGENPSQDGQSTNSKMQYFSNQDLFDQLEKDGYDINDIYTKEEIKQYKAEDQLRAGKTTFVDHGNGKATLYLSSAYTKAIAWSGAAVTGAISGLIGGPLGGSIGSFLGAMASSALDTSKGVYINMKSVKNAAGNYVFQGTNWGYQ</sequence>
<reference evidence="4" key="2">
    <citation type="submission" date="2017-10" db="EMBL/GenBank/DDBJ databases">
        <title>Staphylococcus edaphicus sp. nov., isolated in Antarctica, harbouring mecC gene and genomic islands essential in adaptation to extreme environment.</title>
        <authorList>
            <person name="Pantucek R."/>
            <person name="Sedlacek I."/>
            <person name="Indrakova A."/>
            <person name="Vrbovska V."/>
            <person name="Maslanova I."/>
            <person name="Kovarovic V."/>
            <person name="Svec P."/>
            <person name="Kralova S."/>
            <person name="Kristofova L."/>
            <person name="Keklakova J."/>
            <person name="Petras P."/>
            <person name="Doskar J."/>
        </authorList>
    </citation>
    <scope>NUCLEOTIDE SEQUENCE [LARGE SCALE GENOMIC DNA]</scope>
    <source>
        <strain evidence="4">CCM 5085</strain>
    </source>
</reference>
<reference evidence="3" key="4">
    <citation type="submission" date="2022-03" db="EMBL/GenBank/DDBJ databases">
        <title>Complete Genome Sequence of Staphylococcus edaphicus strain CCM 8731.</title>
        <authorList>
            <person name="Rimmer C.O."/>
            <person name="Thomas J.C."/>
        </authorList>
    </citation>
    <scope>NUCLEOTIDE SEQUENCE</scope>
    <source>
        <strain evidence="3">CCM 8731</strain>
    </source>
</reference>
<organism evidence="2 4">
    <name type="scientific">Staphylococcus edaphicus</name>
    <dbReference type="NCBI Taxonomy" id="1955013"/>
    <lineage>
        <taxon>Bacteria</taxon>
        <taxon>Bacillati</taxon>
        <taxon>Bacillota</taxon>
        <taxon>Bacilli</taxon>
        <taxon>Bacillales</taxon>
        <taxon>Staphylococcaceae</taxon>
        <taxon>Staphylococcus</taxon>
    </lineage>
</organism>
<evidence type="ECO:0000313" key="4">
    <source>
        <dbReference type="Proteomes" id="UP000223828"/>
    </source>
</evidence>
<evidence type="ECO:0000313" key="2">
    <source>
        <dbReference type="EMBL" id="PHK49396.1"/>
    </source>
</evidence>
<dbReference type="RefSeq" id="WP_099090588.1">
    <property type="nucleotide sequence ID" value="NZ_CP093217.1"/>
</dbReference>
<gene>
    <name evidence="2" type="ORF">BTJ66_08760</name>
    <name evidence="3" type="ORF">MNY58_07435</name>
</gene>
<evidence type="ECO:0000256" key="1">
    <source>
        <dbReference type="SAM" id="SignalP"/>
    </source>
</evidence>
<proteinExistence type="predicted"/>
<name>A0A2C6WNR3_9STAP</name>
<dbReference type="EMBL" id="MRZN01000013">
    <property type="protein sequence ID" value="PHK49396.1"/>
    <property type="molecule type" value="Genomic_DNA"/>
</dbReference>
<dbReference type="EMBL" id="CP093217">
    <property type="protein sequence ID" value="UQW80442.1"/>
    <property type="molecule type" value="Genomic_DNA"/>
</dbReference>
<feature type="signal peptide" evidence="1">
    <location>
        <begin position="1"/>
        <end position="28"/>
    </location>
</feature>
<keyword evidence="5" id="KW-1185">Reference proteome</keyword>
<dbReference type="Proteomes" id="UP000223828">
    <property type="component" value="Unassembled WGS sequence"/>
</dbReference>
<feature type="chain" id="PRO_5012293423" evidence="1">
    <location>
        <begin position="29"/>
        <end position="174"/>
    </location>
</feature>